<dbReference type="RefSeq" id="WP_255040873.1">
    <property type="nucleotide sequence ID" value="NZ_JANEYT010000006.1"/>
</dbReference>
<dbReference type="InterPro" id="IPR022584">
    <property type="entry name" value="DUF2937"/>
</dbReference>
<evidence type="ECO:0000313" key="3">
    <source>
        <dbReference type="Proteomes" id="UP001524460"/>
    </source>
</evidence>
<protein>
    <submittedName>
        <fullName evidence="2">DUF2937 family protein</fullName>
    </submittedName>
</protein>
<accession>A0ABT1N0I4</accession>
<organism evidence="2 3">
    <name type="scientific">Photobacterium pectinilyticum</name>
    <dbReference type="NCBI Taxonomy" id="2906793"/>
    <lineage>
        <taxon>Bacteria</taxon>
        <taxon>Pseudomonadati</taxon>
        <taxon>Pseudomonadota</taxon>
        <taxon>Gammaproteobacteria</taxon>
        <taxon>Vibrionales</taxon>
        <taxon>Vibrionaceae</taxon>
        <taxon>Photobacterium</taxon>
    </lineage>
</organism>
<keyword evidence="1" id="KW-0812">Transmembrane</keyword>
<evidence type="ECO:0000256" key="1">
    <source>
        <dbReference type="SAM" id="Phobius"/>
    </source>
</evidence>
<name>A0ABT1N0I4_9GAMM</name>
<sequence length="172" mass="19643">MFKRIFDRLIFGGLLVATLQIPMLADHYLQYLSGFYDANKQQVSRYEDNARQHGFDSAESLINALLQEKSSIVRVDAEQKRNVLQQHQLLEQAMATLSKGHLIEKALYMFNPLRGNELQRVLIHFKPGIPVDIESIAICVVIAFGLNAVLYLPLMLFQRRRNKAPHPASSHT</sequence>
<dbReference type="Proteomes" id="UP001524460">
    <property type="component" value="Unassembled WGS sequence"/>
</dbReference>
<keyword evidence="3" id="KW-1185">Reference proteome</keyword>
<gene>
    <name evidence="2" type="ORF">NHN17_04140</name>
</gene>
<comment type="caution">
    <text evidence="2">The sequence shown here is derived from an EMBL/GenBank/DDBJ whole genome shotgun (WGS) entry which is preliminary data.</text>
</comment>
<reference evidence="2 3" key="1">
    <citation type="submission" date="2022-07" db="EMBL/GenBank/DDBJ databases">
        <title>Photobacterium pectinilyticum sp. nov., a marine bacterium isolated from surface seawater of Qingdao offshore.</title>
        <authorList>
            <person name="Wang X."/>
        </authorList>
    </citation>
    <scope>NUCLEOTIDE SEQUENCE [LARGE SCALE GENOMIC DNA]</scope>
    <source>
        <strain evidence="2 3">ZSDE20</strain>
    </source>
</reference>
<dbReference type="Pfam" id="PF11157">
    <property type="entry name" value="DUF2937"/>
    <property type="match status" value="1"/>
</dbReference>
<evidence type="ECO:0000313" key="2">
    <source>
        <dbReference type="EMBL" id="MCQ1057266.1"/>
    </source>
</evidence>
<keyword evidence="1" id="KW-1133">Transmembrane helix</keyword>
<feature type="transmembrane region" description="Helical" evidence="1">
    <location>
        <begin position="135"/>
        <end position="157"/>
    </location>
</feature>
<proteinExistence type="predicted"/>
<keyword evidence="1" id="KW-0472">Membrane</keyword>
<dbReference type="EMBL" id="JANEYT010000006">
    <property type="protein sequence ID" value="MCQ1057266.1"/>
    <property type="molecule type" value="Genomic_DNA"/>
</dbReference>